<keyword evidence="10" id="KW-1185">Reference proteome</keyword>
<comment type="subcellular location">
    <subcellularLocation>
        <location evidence="1">Membrane</location>
        <topology evidence="1">Single-pass type II membrane protein</topology>
    </subcellularLocation>
</comment>
<dbReference type="Gene3D" id="2.60.40.1660">
    <property type="entry name" value="Na, k-atpase alpha subunit"/>
    <property type="match status" value="1"/>
</dbReference>
<evidence type="ECO:0000256" key="7">
    <source>
        <dbReference type="SAM" id="MobiDB-lite"/>
    </source>
</evidence>
<feature type="region of interest" description="Disordered" evidence="7">
    <location>
        <begin position="364"/>
        <end position="410"/>
    </location>
</feature>
<dbReference type="InterPro" id="IPR000402">
    <property type="entry name" value="Na/K_ATPase_sub_beta"/>
</dbReference>
<feature type="compositionally biased region" description="Low complexity" evidence="7">
    <location>
        <begin position="549"/>
        <end position="561"/>
    </location>
</feature>
<evidence type="ECO:0000256" key="6">
    <source>
        <dbReference type="ARBA" id="ARBA00023136"/>
    </source>
</evidence>
<name>A0A226EQU9_FOLCA</name>
<dbReference type="OrthoDB" id="5912413at2759"/>
<evidence type="ECO:0000256" key="4">
    <source>
        <dbReference type="ARBA" id="ARBA00022968"/>
    </source>
</evidence>
<dbReference type="GO" id="GO:0005890">
    <property type="term" value="C:sodium:potassium-exchanging ATPase complex"/>
    <property type="evidence" value="ECO:0007669"/>
    <property type="project" value="InterPro"/>
</dbReference>
<dbReference type="PANTHER" id="PTHR11523:SF28">
    <property type="entry name" value="NA_K-ATPASE BETA SUBUNIT ISOFORM 4-RELATED"/>
    <property type="match status" value="1"/>
</dbReference>
<feature type="region of interest" description="Disordered" evidence="7">
    <location>
        <begin position="430"/>
        <end position="665"/>
    </location>
</feature>
<dbReference type="GO" id="GO:1990573">
    <property type="term" value="P:potassium ion import across plasma membrane"/>
    <property type="evidence" value="ECO:0007669"/>
    <property type="project" value="TreeGrafter"/>
</dbReference>
<gene>
    <name evidence="9" type="ORF">Fcan01_04928</name>
</gene>
<dbReference type="GO" id="GO:0030007">
    <property type="term" value="P:intracellular potassium ion homeostasis"/>
    <property type="evidence" value="ECO:0007669"/>
    <property type="project" value="TreeGrafter"/>
</dbReference>
<keyword evidence="5 8" id="KW-1133">Transmembrane helix</keyword>
<dbReference type="AlphaFoldDB" id="A0A226EQU9"/>
<feature type="compositionally biased region" description="Low complexity" evidence="7">
    <location>
        <begin position="492"/>
        <end position="515"/>
    </location>
</feature>
<feature type="transmembrane region" description="Helical" evidence="8">
    <location>
        <begin position="47"/>
        <end position="68"/>
    </location>
</feature>
<dbReference type="STRING" id="158441.A0A226EQU9"/>
<evidence type="ECO:0000313" key="9">
    <source>
        <dbReference type="EMBL" id="OXA59191.1"/>
    </source>
</evidence>
<dbReference type="GO" id="GO:0001671">
    <property type="term" value="F:ATPase activator activity"/>
    <property type="evidence" value="ECO:0007669"/>
    <property type="project" value="TreeGrafter"/>
</dbReference>
<dbReference type="Pfam" id="PF00287">
    <property type="entry name" value="Na_K-ATPase"/>
    <property type="match status" value="1"/>
</dbReference>
<feature type="compositionally biased region" description="Pro residues" evidence="7">
    <location>
        <begin position="650"/>
        <end position="662"/>
    </location>
</feature>
<evidence type="ECO:0000313" key="10">
    <source>
        <dbReference type="Proteomes" id="UP000198287"/>
    </source>
</evidence>
<feature type="compositionally biased region" description="Pro residues" evidence="7">
    <location>
        <begin position="438"/>
        <end position="448"/>
    </location>
</feature>
<feature type="compositionally biased region" description="Low complexity" evidence="7">
    <location>
        <begin position="580"/>
        <end position="604"/>
    </location>
</feature>
<comment type="similarity">
    <text evidence="2">Belongs to the X(+)/potassium ATPases subunit beta family.</text>
</comment>
<keyword evidence="4" id="KW-0735">Signal-anchor</keyword>
<feature type="compositionally biased region" description="Basic and acidic residues" evidence="7">
    <location>
        <begin position="380"/>
        <end position="398"/>
    </location>
</feature>
<evidence type="ECO:0000256" key="5">
    <source>
        <dbReference type="ARBA" id="ARBA00022989"/>
    </source>
</evidence>
<protein>
    <submittedName>
        <fullName evidence="9">Sodium/potassium-transporting ATPase subunit beta-2</fullName>
    </submittedName>
</protein>
<evidence type="ECO:0000256" key="3">
    <source>
        <dbReference type="ARBA" id="ARBA00022692"/>
    </source>
</evidence>
<evidence type="ECO:0000256" key="8">
    <source>
        <dbReference type="SAM" id="Phobius"/>
    </source>
</evidence>
<evidence type="ECO:0000256" key="2">
    <source>
        <dbReference type="ARBA" id="ARBA00005876"/>
    </source>
</evidence>
<proteinExistence type="inferred from homology"/>
<evidence type="ECO:0000256" key="1">
    <source>
        <dbReference type="ARBA" id="ARBA00004606"/>
    </source>
</evidence>
<dbReference type="GO" id="GO:0036376">
    <property type="term" value="P:sodium ion export across plasma membrane"/>
    <property type="evidence" value="ECO:0007669"/>
    <property type="project" value="TreeGrafter"/>
</dbReference>
<reference evidence="9 10" key="1">
    <citation type="submission" date="2015-12" db="EMBL/GenBank/DDBJ databases">
        <title>The genome of Folsomia candida.</title>
        <authorList>
            <person name="Faddeeva A."/>
            <person name="Derks M.F."/>
            <person name="Anvar Y."/>
            <person name="Smit S."/>
            <person name="Van Straalen N."/>
            <person name="Roelofs D."/>
        </authorList>
    </citation>
    <scope>NUCLEOTIDE SEQUENCE [LARGE SCALE GENOMIC DNA]</scope>
    <source>
        <strain evidence="9 10">VU population</strain>
        <tissue evidence="9">Whole body</tissue>
    </source>
</reference>
<keyword evidence="6 8" id="KW-0472">Membrane</keyword>
<sequence length="785" mass="87297">MAKKGIQLEEQNGGENKGYSKSSTSGESSTRLITFLGRTPISWVKVIIYYFCYYSTLITFLGLNYYAFTKTMSTTSPTWIMEQGLIGSNPGLSIRPRTGADDDEQGDGLSILISYRVNHHAHAEIMAKQLDEAIKETQVAPKTPGVVDCSSPAGSKLTTSASTVCAVSLQNLGNCTMQNKYGYGNDTPCVLVKLNRIYGWIPEPFGLQEGKFLSHDFLQTELEQKEEMPQELKQFILNEVKNNKGNETQVLNKVWISCGEENTTTNSATGKLPHSGVSYYPERGIPTNYFPFLSQPNYKSPFVMVQFQVPRISRHTVIQMECRAWAKNIHHEGNLINGLGTCASVFIGLAHPVIVRGEGDVPKSDVLTKRQDSEDDEASQEEKDRELNEIVDGKSHYDDVDEDPSEMTREELAAKIGQARNEFARIPSASSIGWDTFPPLPNIGPPQIPGMQMQMQPRPPGQTGSACCGSKPKPPSNGWQPPNNGWRPPQPSNNNGWQPPQPPNNNGWQNPTNGWRPPNNGWLPQQPPNNNGWRPPQPPNNGWLPQQPPNNNGWRPPNNGWLPQQPPNNNGWRPSQPPANNGWLPQQPPNNNGWQPPTSGWNPPQNNPPYQPPYQPPSGFPPGYPSLYPNPPSDYYRPPQPQGPGNNYPPSYPPNPFYPPPDFQGGNYGFPPSFGFYPPYNPFGPTFPYNPSSRSISTSPLYPNPPFNDGGSILGNVISGLLPFRRKGGWDDTSDDHSDMSTSQSNMSWLQTILGQQRLRKSIRTPKMDTFLFPSELPLKQTKIT</sequence>
<organism evidence="9 10">
    <name type="scientific">Folsomia candida</name>
    <name type="common">Springtail</name>
    <dbReference type="NCBI Taxonomy" id="158441"/>
    <lineage>
        <taxon>Eukaryota</taxon>
        <taxon>Metazoa</taxon>
        <taxon>Ecdysozoa</taxon>
        <taxon>Arthropoda</taxon>
        <taxon>Hexapoda</taxon>
        <taxon>Collembola</taxon>
        <taxon>Entomobryomorpha</taxon>
        <taxon>Isotomoidea</taxon>
        <taxon>Isotomidae</taxon>
        <taxon>Proisotominae</taxon>
        <taxon>Folsomia</taxon>
    </lineage>
</organism>
<dbReference type="GO" id="GO:0006883">
    <property type="term" value="P:intracellular sodium ion homeostasis"/>
    <property type="evidence" value="ECO:0007669"/>
    <property type="project" value="TreeGrafter"/>
</dbReference>
<dbReference type="EMBL" id="LNIX01000002">
    <property type="protein sequence ID" value="OXA59191.1"/>
    <property type="molecule type" value="Genomic_DNA"/>
</dbReference>
<dbReference type="Proteomes" id="UP000198287">
    <property type="component" value="Unassembled WGS sequence"/>
</dbReference>
<comment type="caution">
    <text evidence="9">The sequence shown here is derived from an EMBL/GenBank/DDBJ whole genome shotgun (WGS) entry which is preliminary data.</text>
</comment>
<feature type="compositionally biased region" description="Pro residues" evidence="7">
    <location>
        <begin position="605"/>
        <end position="642"/>
    </location>
</feature>
<keyword evidence="3 8" id="KW-0812">Transmembrane</keyword>
<dbReference type="InterPro" id="IPR038702">
    <property type="entry name" value="Na/K_ATPase_sub_beta_sf"/>
</dbReference>
<accession>A0A226EQU9</accession>
<dbReference type="PANTHER" id="PTHR11523">
    <property type="entry name" value="SODIUM/POTASSIUM-DEPENDENT ATPASE BETA SUBUNIT"/>
    <property type="match status" value="1"/>
</dbReference>